<dbReference type="PANTHER" id="PTHR46696">
    <property type="entry name" value="P450, PUTATIVE (EUROFUNG)-RELATED"/>
    <property type="match status" value="1"/>
</dbReference>
<accession>A0ABY8JVX2</accession>
<dbReference type="EMBL" id="CP121682">
    <property type="protein sequence ID" value="WGD38831.1"/>
    <property type="molecule type" value="Genomic_DNA"/>
</dbReference>
<dbReference type="PRINTS" id="PR00385">
    <property type="entry name" value="P450"/>
</dbReference>
<evidence type="ECO:0000256" key="2">
    <source>
        <dbReference type="RuleBase" id="RU000461"/>
    </source>
</evidence>
<protein>
    <submittedName>
        <fullName evidence="3">Cytochrome P450</fullName>
    </submittedName>
</protein>
<dbReference type="PRINTS" id="PR00359">
    <property type="entry name" value="BP450"/>
</dbReference>
<comment type="similarity">
    <text evidence="1 2">Belongs to the cytochrome P450 family.</text>
</comment>
<evidence type="ECO:0000313" key="3">
    <source>
        <dbReference type="EMBL" id="WGD38831.1"/>
    </source>
</evidence>
<dbReference type="PROSITE" id="PS00086">
    <property type="entry name" value="CYTOCHROME_P450"/>
    <property type="match status" value="1"/>
</dbReference>
<proteinExistence type="inferred from homology"/>
<dbReference type="SUPFAM" id="SSF48264">
    <property type="entry name" value="Cytochrome P450"/>
    <property type="match status" value="1"/>
</dbReference>
<keyword evidence="2" id="KW-0503">Monooxygenase</keyword>
<dbReference type="RefSeq" id="WP_279331734.1">
    <property type="nucleotide sequence ID" value="NZ_CP121682.1"/>
</dbReference>
<evidence type="ECO:0000313" key="4">
    <source>
        <dbReference type="Proteomes" id="UP001216440"/>
    </source>
</evidence>
<reference evidence="3 4" key="1">
    <citation type="submission" date="2023-03" db="EMBL/GenBank/DDBJ databases">
        <authorList>
            <person name="Mo P."/>
        </authorList>
    </citation>
    <scope>NUCLEOTIDE SEQUENCE [LARGE SCALE GENOMIC DNA]</scope>
    <source>
        <strain evidence="3 4">HUAS 5</strain>
    </source>
</reference>
<name>A0ABY8JVX2_9ACTN</name>
<dbReference type="InterPro" id="IPR002397">
    <property type="entry name" value="Cyt_P450_B"/>
</dbReference>
<keyword evidence="2" id="KW-0479">Metal-binding</keyword>
<dbReference type="PANTHER" id="PTHR46696:SF1">
    <property type="entry name" value="CYTOCHROME P450 YJIB-RELATED"/>
    <property type="match status" value="1"/>
</dbReference>
<organism evidence="3 4">
    <name type="scientific">Streptomyces cathayae</name>
    <dbReference type="NCBI Taxonomy" id="3031124"/>
    <lineage>
        <taxon>Bacteria</taxon>
        <taxon>Bacillati</taxon>
        <taxon>Actinomycetota</taxon>
        <taxon>Actinomycetes</taxon>
        <taxon>Kitasatosporales</taxon>
        <taxon>Streptomycetaceae</taxon>
        <taxon>Streptomyces</taxon>
    </lineage>
</organism>
<gene>
    <name evidence="3" type="ORF">PYS65_00860</name>
</gene>
<dbReference type="Gene3D" id="1.10.630.10">
    <property type="entry name" value="Cytochrome P450"/>
    <property type="match status" value="1"/>
</dbReference>
<dbReference type="Proteomes" id="UP001216440">
    <property type="component" value="Chromosome"/>
</dbReference>
<evidence type="ECO:0000256" key="1">
    <source>
        <dbReference type="ARBA" id="ARBA00010617"/>
    </source>
</evidence>
<dbReference type="Pfam" id="PF00067">
    <property type="entry name" value="p450"/>
    <property type="match status" value="1"/>
</dbReference>
<dbReference type="InterPro" id="IPR036396">
    <property type="entry name" value="Cyt_P450_sf"/>
</dbReference>
<dbReference type="InterPro" id="IPR001128">
    <property type="entry name" value="Cyt_P450"/>
</dbReference>
<keyword evidence="2" id="KW-0349">Heme</keyword>
<dbReference type="InterPro" id="IPR017972">
    <property type="entry name" value="Cyt_P450_CS"/>
</dbReference>
<sequence>MTAVGEIRDTSAIPGTSNTDRRTVISLLRRLRSSEGQTDPLPVWEELRSMGDVVRAPWGGYFVTGFEACSQVLRGRNWLVPDFAWQERQPDQGRWEAPATREMTRTLPRLNAPAHTCQRRALGNPFDRSSIERLRPRIADLASGLLDELADRISADGEADFHTVVGEQLPVRTVGQWLGLDPDDYAHILDFTHRQVYAQELLPTKSELAISAQATLEMRAYFTELIRHRRAHPGDDALTGWIHYWDARYPDDRAAADQVIYDLAMFITIASLETSAVLMTNAVWLLTQDPSRADWLRQNPDHIDDAIEETLRYDPPVFVNSRIAADDTILAGVPVAKDTTVHVLYGSAAHDPRRNPDPGAFDILRNGGHLTFGGGAHYCLGAALARLEARELLVRLLERFPTLRPTAPPTYDTTRVVFRRITSLKVTI</sequence>
<keyword evidence="2" id="KW-0560">Oxidoreductase</keyword>
<keyword evidence="4" id="KW-1185">Reference proteome</keyword>
<keyword evidence="2" id="KW-0408">Iron</keyword>